<keyword evidence="2" id="KW-1185">Reference proteome</keyword>
<dbReference type="AlphaFoldDB" id="G2T3W6"/>
<dbReference type="RefSeq" id="WP_014080273.1">
    <property type="nucleotide sequence ID" value="NC_015977.1"/>
</dbReference>
<name>G2T3W6_ROSHA</name>
<dbReference type="HOGENOM" id="CLU_3047607_0_0_9"/>
<reference evidence="1 2" key="1">
    <citation type="journal article" date="2015" name="Genome Announc.">
        <title>Complete genome sequence of the human gut symbiont Roseburia hominis.</title>
        <authorList>
            <person name="Travis A.J."/>
            <person name="Kelly D."/>
            <person name="Flint H.J."/>
            <person name="Aminov R.I."/>
        </authorList>
    </citation>
    <scope>NUCLEOTIDE SEQUENCE [LARGE SCALE GENOMIC DNA]</scope>
    <source>
        <strain evidence="2">DSM 16839 / JCM 17582 / NCIMB 14029 / A2-183</strain>
    </source>
</reference>
<proteinExistence type="predicted"/>
<protein>
    <submittedName>
        <fullName evidence="1">Uncharacterized protein</fullName>
    </submittedName>
</protein>
<dbReference type="KEGG" id="rho:RHOM_10720"/>
<evidence type="ECO:0000313" key="1">
    <source>
        <dbReference type="EMBL" id="AEN97253.1"/>
    </source>
</evidence>
<sequence>MLATKPQVVAETSDTAKLELYRLIGEGYKAMQEGRTSTIDEVREKLKKRREERG</sequence>
<dbReference type="GeneID" id="93725158"/>
<dbReference type="EMBL" id="CP003040">
    <property type="protein sequence ID" value="AEN97253.1"/>
    <property type="molecule type" value="Genomic_DNA"/>
</dbReference>
<dbReference type="Proteomes" id="UP000008178">
    <property type="component" value="Chromosome"/>
</dbReference>
<dbReference type="eggNOG" id="ENOG5034CC5">
    <property type="taxonomic scope" value="Bacteria"/>
</dbReference>
<dbReference type="STRING" id="585394.RHOM_10720"/>
<evidence type="ECO:0000313" key="2">
    <source>
        <dbReference type="Proteomes" id="UP000008178"/>
    </source>
</evidence>
<organism evidence="1 2">
    <name type="scientific">Roseburia hominis (strain DSM 16839 / JCM 17582 / NCIMB 14029 / A2-183)</name>
    <dbReference type="NCBI Taxonomy" id="585394"/>
    <lineage>
        <taxon>Bacteria</taxon>
        <taxon>Bacillati</taxon>
        <taxon>Bacillota</taxon>
        <taxon>Clostridia</taxon>
        <taxon>Lachnospirales</taxon>
        <taxon>Lachnospiraceae</taxon>
        <taxon>Roseburia</taxon>
    </lineage>
</organism>
<gene>
    <name evidence="1" type="ordered locus">RHOM_10720</name>
</gene>
<accession>G2T3W6</accession>